<dbReference type="PANTHER" id="PTHR21041:SF17">
    <property type="entry name" value="E3 UBIQUITIN-PROTEIN LIGASE DCST1"/>
    <property type="match status" value="1"/>
</dbReference>
<evidence type="ECO:0000313" key="7">
    <source>
        <dbReference type="EMBL" id="ENN75308.1"/>
    </source>
</evidence>
<name>N6TC46_DENPD</name>
<comment type="subcellular location">
    <subcellularLocation>
        <location evidence="1">Membrane</location>
        <topology evidence="1">Multi-pass membrane protein</topology>
    </subcellularLocation>
</comment>
<dbReference type="InterPro" id="IPR058842">
    <property type="entry name" value="DCST1_C"/>
</dbReference>
<dbReference type="InterPro" id="IPR012858">
    <property type="entry name" value="DC_STAMP-like"/>
</dbReference>
<dbReference type="EMBL" id="KB741015">
    <property type="protein sequence ID" value="ENN75308.1"/>
    <property type="molecule type" value="Genomic_DNA"/>
</dbReference>
<accession>N6TC46</accession>
<dbReference type="Pfam" id="PF26037">
    <property type="entry name" value="zf-RING_DCST1_C"/>
    <property type="match status" value="1"/>
</dbReference>
<evidence type="ECO:0000256" key="4">
    <source>
        <dbReference type="ARBA" id="ARBA00023136"/>
    </source>
</evidence>
<protein>
    <submittedName>
        <fullName evidence="7">Uncharacterized protein</fullName>
    </submittedName>
</protein>
<dbReference type="OMA" id="EHEVRFN"/>
<dbReference type="AlphaFoldDB" id="N6TC46"/>
<evidence type="ECO:0000256" key="3">
    <source>
        <dbReference type="ARBA" id="ARBA00022989"/>
    </source>
</evidence>
<keyword evidence="2" id="KW-0812">Transmembrane</keyword>
<organism evidence="7">
    <name type="scientific">Dendroctonus ponderosae</name>
    <name type="common">Mountain pine beetle</name>
    <dbReference type="NCBI Taxonomy" id="77166"/>
    <lineage>
        <taxon>Eukaryota</taxon>
        <taxon>Metazoa</taxon>
        <taxon>Ecdysozoa</taxon>
        <taxon>Arthropoda</taxon>
        <taxon>Hexapoda</taxon>
        <taxon>Insecta</taxon>
        <taxon>Pterygota</taxon>
        <taxon>Neoptera</taxon>
        <taxon>Endopterygota</taxon>
        <taxon>Coleoptera</taxon>
        <taxon>Polyphaga</taxon>
        <taxon>Cucujiformia</taxon>
        <taxon>Curculionidae</taxon>
        <taxon>Scolytinae</taxon>
        <taxon>Dendroctonus</taxon>
    </lineage>
</organism>
<dbReference type="HOGENOM" id="CLU_015030_1_0_1"/>
<feature type="non-terminal residue" evidence="7">
    <location>
        <position position="1"/>
    </location>
</feature>
<feature type="domain" description="Dendritic cell-specific transmembrane protein-like" evidence="5">
    <location>
        <begin position="272"/>
        <end position="440"/>
    </location>
</feature>
<reference evidence="7" key="1">
    <citation type="journal article" date="2013" name="Genome Biol.">
        <title>Draft genome of the mountain pine beetle, Dendroctonus ponderosae Hopkins, a major forest pest.</title>
        <authorList>
            <person name="Keeling C.I."/>
            <person name="Yuen M.M."/>
            <person name="Liao N.Y."/>
            <person name="Docking T.R."/>
            <person name="Chan S.K."/>
            <person name="Taylor G.A."/>
            <person name="Palmquist D.L."/>
            <person name="Jackman S.D."/>
            <person name="Nguyen A."/>
            <person name="Li M."/>
            <person name="Henderson H."/>
            <person name="Janes J.K."/>
            <person name="Zhao Y."/>
            <person name="Pandoh P."/>
            <person name="Moore R."/>
            <person name="Sperling F.A."/>
            <person name="Huber D.P."/>
            <person name="Birol I."/>
            <person name="Jones S.J."/>
            <person name="Bohlmann J."/>
        </authorList>
    </citation>
    <scope>NUCLEOTIDE SEQUENCE</scope>
</reference>
<keyword evidence="4" id="KW-0472">Membrane</keyword>
<evidence type="ECO:0000259" key="5">
    <source>
        <dbReference type="Pfam" id="PF07782"/>
    </source>
</evidence>
<dbReference type="GO" id="GO:0016020">
    <property type="term" value="C:membrane"/>
    <property type="evidence" value="ECO:0007669"/>
    <property type="project" value="UniProtKB-SubCell"/>
</dbReference>
<feature type="domain" description="E3 ubiquitin-protein ligase DCST1-like C-terminal" evidence="6">
    <location>
        <begin position="496"/>
        <end position="540"/>
    </location>
</feature>
<keyword evidence="3" id="KW-1133">Transmembrane helix</keyword>
<dbReference type="PANTHER" id="PTHR21041">
    <property type="entry name" value="DENDRITIC CELL-SPECIFIC TRANSMEMBRANE PROTEIN"/>
    <property type="match status" value="1"/>
</dbReference>
<evidence type="ECO:0000256" key="2">
    <source>
        <dbReference type="ARBA" id="ARBA00022692"/>
    </source>
</evidence>
<dbReference type="Pfam" id="PF07782">
    <property type="entry name" value="DC_STAMP"/>
    <property type="match status" value="1"/>
</dbReference>
<dbReference type="OrthoDB" id="5985669at2759"/>
<proteinExistence type="predicted"/>
<evidence type="ECO:0000256" key="1">
    <source>
        <dbReference type="ARBA" id="ARBA00004141"/>
    </source>
</evidence>
<sequence length="560" mass="66418">MSKNSKEVVRVFACTATLTYNLTKTRFSLMFKPFADAIFGIKTEMQEVKETVRSIRDVSAPITGEMEDEQAMKKIKEENDYLDELSKSEKPTNATNKEAAVYEKQYLKKVETRCMNQFIKASIKCRNMFSSGYDKCYETVTWIAAWILCWPMKLDFVCNIAEALGGASRCDPSKHIDPGFGEGYTYLKHSRFSLSQNFKDVKLQYKIGKIKQLRDLRDARDTSVAILQHVKSKQAIFNSIFNIIKRVLAFVFLKIILNCQEYEEKYLKDIEFDNVYITKKSLEKRTLLPLKKIERTQLVDPLTLKPLKAERQHILRESFLLILEMITASTFILLDSLFFEALDIIRRHSKIDYLTTGKHDLMLQIKGKSWLKKRIKIERSNEECLPRPTSMPKSYILKIYGTYFSIWLMMWLQTYTQRTRRLICAYFFRKREKRRVLFLYNETLKRRMGLLRHMKKNLDRKARARRLEENYNVLQIMTIKYPKEFSWLKWFKAGRRKCLLCEEVEPRKQSDFIECPNEGCHFIYCQECWKDMGDKCLVCAVESETEDDFTDENDDDYEEF</sequence>
<gene>
    <name evidence="7" type="ORF">YQE_08085</name>
</gene>
<evidence type="ECO:0000259" key="6">
    <source>
        <dbReference type="Pfam" id="PF26037"/>
    </source>
</evidence>
<dbReference type="InterPro" id="IPR051856">
    <property type="entry name" value="CSR-E3_Ligase_Protein"/>
</dbReference>